<dbReference type="GO" id="GO:0020037">
    <property type="term" value="F:heme binding"/>
    <property type="evidence" value="ECO:0007669"/>
    <property type="project" value="InterPro"/>
</dbReference>
<evidence type="ECO:0000256" key="14">
    <source>
        <dbReference type="SAM" id="SignalP"/>
    </source>
</evidence>
<keyword evidence="9 13" id="KW-1015">Disulfide bond</keyword>
<dbReference type="GO" id="GO:0016020">
    <property type="term" value="C:membrane"/>
    <property type="evidence" value="ECO:0007669"/>
    <property type="project" value="InterPro"/>
</dbReference>
<feature type="binding site" evidence="12">
    <location>
        <position position="290"/>
    </location>
    <ligand>
        <name>Ca(2+)</name>
        <dbReference type="ChEBI" id="CHEBI:29108"/>
    </ligand>
</feature>
<evidence type="ECO:0000256" key="4">
    <source>
        <dbReference type="ARBA" id="ARBA00022729"/>
    </source>
</evidence>
<dbReference type="InterPro" id="IPR009056">
    <property type="entry name" value="Cyt_c-like_dom"/>
</dbReference>
<dbReference type="Proteomes" id="UP000199771">
    <property type="component" value="Unassembled WGS sequence"/>
</dbReference>
<keyword evidence="8 12" id="KW-0408">Iron</keyword>
<feature type="domain" description="Cytochrome c" evidence="15">
    <location>
        <begin position="621"/>
        <end position="700"/>
    </location>
</feature>
<feature type="binding site" description="covalent" evidence="11">
    <location>
        <position position="637"/>
    </location>
    <ligand>
        <name>heme c</name>
        <dbReference type="ChEBI" id="CHEBI:61717"/>
    </ligand>
</feature>
<dbReference type="InterPro" id="IPR018391">
    <property type="entry name" value="PQQ_b-propeller_rpt"/>
</dbReference>
<evidence type="ECO:0000256" key="7">
    <source>
        <dbReference type="ARBA" id="ARBA00023002"/>
    </source>
</evidence>
<keyword evidence="7" id="KW-0560">Oxidoreductase</keyword>
<dbReference type="CDD" id="cd10279">
    <property type="entry name" value="PQQ_ADH_II"/>
    <property type="match status" value="1"/>
</dbReference>
<dbReference type="SUPFAM" id="SSF46626">
    <property type="entry name" value="Cytochrome c"/>
    <property type="match status" value="1"/>
</dbReference>
<evidence type="ECO:0000256" key="8">
    <source>
        <dbReference type="ARBA" id="ARBA00023004"/>
    </source>
</evidence>
<keyword evidence="2 11" id="KW-0349">Heme</keyword>
<feature type="binding site" description="axial binding residue" evidence="12">
    <location>
        <position position="677"/>
    </location>
    <ligand>
        <name>heme c</name>
        <dbReference type="ChEBI" id="CHEBI:61717"/>
    </ligand>
    <ligandPart>
        <name>Fe</name>
        <dbReference type="ChEBI" id="CHEBI:18248"/>
    </ligandPart>
</feature>
<dbReference type="InterPro" id="IPR017512">
    <property type="entry name" value="PQQ_MeOH/EtOH_DH"/>
</dbReference>
<feature type="binding site" description="covalent" evidence="11">
    <location>
        <position position="634"/>
    </location>
    <ligand>
        <name>heme c</name>
        <dbReference type="ChEBI" id="CHEBI:61717"/>
    </ligand>
</feature>
<evidence type="ECO:0000256" key="2">
    <source>
        <dbReference type="ARBA" id="ARBA00022617"/>
    </source>
</evidence>
<dbReference type="PROSITE" id="PS51257">
    <property type="entry name" value="PROKAR_LIPOPROTEIN"/>
    <property type="match status" value="1"/>
</dbReference>
<dbReference type="GO" id="GO:0005509">
    <property type="term" value="F:calcium ion binding"/>
    <property type="evidence" value="ECO:0007669"/>
    <property type="project" value="InterPro"/>
</dbReference>
<feature type="binding site" evidence="12">
    <location>
        <position position="335"/>
    </location>
    <ligand>
        <name>Ca(2+)</name>
        <dbReference type="ChEBI" id="CHEBI:29108"/>
    </ligand>
</feature>
<dbReference type="InterPro" id="IPR011047">
    <property type="entry name" value="Quinoprotein_ADH-like_sf"/>
</dbReference>
<evidence type="ECO:0000259" key="15">
    <source>
        <dbReference type="PROSITE" id="PS51007"/>
    </source>
</evidence>
<organism evidence="16 17">
    <name type="scientific">Fontimonas thermophila</name>
    <dbReference type="NCBI Taxonomy" id="1076937"/>
    <lineage>
        <taxon>Bacteria</taxon>
        <taxon>Pseudomonadati</taxon>
        <taxon>Pseudomonadota</taxon>
        <taxon>Gammaproteobacteria</taxon>
        <taxon>Nevskiales</taxon>
        <taxon>Nevskiaceae</taxon>
        <taxon>Fontimonas</taxon>
    </lineage>
</organism>
<keyword evidence="4 14" id="KW-0732">Signal</keyword>
<keyword evidence="17" id="KW-1185">Reference proteome</keyword>
<proteinExistence type="inferred from homology"/>
<evidence type="ECO:0000256" key="13">
    <source>
        <dbReference type="PIRSR" id="PIRSR617512-4"/>
    </source>
</evidence>
<feature type="disulfide bond" evidence="13">
    <location>
        <begin position="142"/>
        <end position="143"/>
    </location>
</feature>
<evidence type="ECO:0000313" key="16">
    <source>
        <dbReference type="EMBL" id="SFF67989.1"/>
    </source>
</evidence>
<gene>
    <name evidence="16" type="ORF">SAMN04488120_12311</name>
</gene>
<accession>A0A1I2KNT4</accession>
<protein>
    <submittedName>
        <fullName evidence="16">Quinohemoprotein ethanol dehydrogenase</fullName>
    </submittedName>
</protein>
<dbReference type="EMBL" id="FOOC01000023">
    <property type="protein sequence ID" value="SFF67989.1"/>
    <property type="molecule type" value="Genomic_DNA"/>
</dbReference>
<dbReference type="PROSITE" id="PS51007">
    <property type="entry name" value="CYTC"/>
    <property type="match status" value="1"/>
</dbReference>
<feature type="active site" description="Proton acceptor" evidence="10">
    <location>
        <position position="335"/>
    </location>
</feature>
<dbReference type="RefSeq" id="WP_091535945.1">
    <property type="nucleotide sequence ID" value="NZ_FOOC01000023.1"/>
</dbReference>
<dbReference type="SMART" id="SM00564">
    <property type="entry name" value="PQQ"/>
    <property type="match status" value="6"/>
</dbReference>
<dbReference type="InterPro" id="IPR002372">
    <property type="entry name" value="PQQ_rpt_dom"/>
</dbReference>
<dbReference type="Gene3D" id="2.140.10.10">
    <property type="entry name" value="Quinoprotein alcohol dehydrogenase-like superfamily"/>
    <property type="match status" value="1"/>
</dbReference>
<keyword evidence="3 12" id="KW-0479">Metal-binding</keyword>
<reference evidence="16 17" key="1">
    <citation type="submission" date="2016-10" db="EMBL/GenBank/DDBJ databases">
        <authorList>
            <person name="de Groot N.N."/>
        </authorList>
    </citation>
    <scope>NUCLEOTIDE SEQUENCE [LARGE SCALE GENOMIC DNA]</scope>
    <source>
        <strain evidence="16 17">DSM 23609</strain>
    </source>
</reference>
<dbReference type="InterPro" id="IPR036909">
    <property type="entry name" value="Cyt_c-like_dom_sf"/>
</dbReference>
<feature type="binding site" evidence="11">
    <location>
        <position position="96"/>
    </location>
    <ligand>
        <name>pyrroloquinoline quinone</name>
        <dbReference type="ChEBI" id="CHEBI:58442"/>
    </ligand>
</feature>
<feature type="binding site" evidence="11">
    <location>
        <position position="270"/>
    </location>
    <ligand>
        <name>pyrroloquinoline quinone</name>
        <dbReference type="ChEBI" id="CHEBI:58442"/>
    </ligand>
</feature>
<dbReference type="Pfam" id="PF01011">
    <property type="entry name" value="PQQ"/>
    <property type="match status" value="2"/>
</dbReference>
<feature type="chain" id="PRO_5011526711" evidence="14">
    <location>
        <begin position="22"/>
        <end position="716"/>
    </location>
</feature>
<evidence type="ECO:0000256" key="5">
    <source>
        <dbReference type="ARBA" id="ARBA00022837"/>
    </source>
</evidence>
<keyword evidence="5 12" id="KW-0106">Calcium</keyword>
<dbReference type="STRING" id="1076937.SAMN04488120_12311"/>
<comment type="cofactor">
    <cofactor evidence="11">
        <name>pyrroloquinoline quinone</name>
        <dbReference type="ChEBI" id="CHEBI:58442"/>
    </cofactor>
    <text evidence="11">Binds 1 PQQ group per subunit.</text>
</comment>
<dbReference type="Gene3D" id="1.10.760.10">
    <property type="entry name" value="Cytochrome c-like domain"/>
    <property type="match status" value="1"/>
</dbReference>
<dbReference type="GO" id="GO:0016614">
    <property type="term" value="F:oxidoreductase activity, acting on CH-OH group of donors"/>
    <property type="evidence" value="ECO:0007669"/>
    <property type="project" value="InterPro"/>
</dbReference>
<feature type="binding site" evidence="12">
    <location>
        <position position="212"/>
    </location>
    <ligand>
        <name>Ca(2+)</name>
        <dbReference type="ChEBI" id="CHEBI:29108"/>
    </ligand>
</feature>
<evidence type="ECO:0000256" key="6">
    <source>
        <dbReference type="ARBA" id="ARBA00022891"/>
    </source>
</evidence>
<sequence>MNLLRTAPVLLAALSLIAGLAGCGLGKTPQAASASKTANVDDGRIRANQASGKEWLSYNFGYDETRYSPLRQVNTENVQRLGLAWSYDLGSERGVEATPIVVDGVMYVTGPWSVVHAIDARTGKRLWIYDPKVPPEFGAWACCDVVNRGVAVYKGKVFVGTLHGYLVALDAASGKELWRVDTNIDRSRYKHTITGAPRVFRDKVVIGHGGAELAAVGYVSAYHVDDGRLLWRWFSVPQRVEPPFSDPSQERAAKTWDPNGAWREVGGGGTIWDSMVYDDELNRLYVGTGNGNPWNREVRSPSGGDNLYLSSVVALDADTGRYLWHFQEVPGDTWDYTATQHLILAELKFASGPRKVLLHAPKNGFFYVIDRDNGKLISAKPYVEVNWATGYDENGRPVEVEGARARQKPWETRPSAYGAHNWHPMSFNPNTGLVYIPAQGVPLAIEHDPQWRARTHLPGRPMSNLDWNLGYVLNTIPPQAKPFGHLLAWDPVAQKEVWRQEYLSPWNGGTMTTAGGLVFQGTADGRFIAYDAKTGAPLWQVEVGSGVIAGPATYEIDGTQYVTVAVGWGGVYGLAARATERLSQGRVYTFKIDGKAPLPPVREYAQLRRTTLASGLPYRAEDVGPGAQLYVSNCLFCHGVPALDRGGNLPNLAYSDPQILSELPKLVRGGAWRARGMPDFAERLSDTEVQQIAAFILNMADTVAQTQSKNTADQSP</sequence>
<dbReference type="AlphaFoldDB" id="A0A1I2KNT4"/>
<evidence type="ECO:0000256" key="12">
    <source>
        <dbReference type="PIRSR" id="PIRSR617512-3"/>
    </source>
</evidence>
<dbReference type="OrthoDB" id="9794322at2"/>
<dbReference type="PANTHER" id="PTHR32303">
    <property type="entry name" value="QUINOPROTEIN ALCOHOL DEHYDROGENASE (CYTOCHROME C)"/>
    <property type="match status" value="1"/>
</dbReference>
<evidence type="ECO:0000256" key="11">
    <source>
        <dbReference type="PIRSR" id="PIRSR617512-2"/>
    </source>
</evidence>
<feature type="binding site" evidence="11">
    <location>
        <position position="194"/>
    </location>
    <ligand>
        <name>pyrroloquinoline quinone</name>
        <dbReference type="ChEBI" id="CHEBI:58442"/>
    </ligand>
</feature>
<evidence type="ECO:0000256" key="3">
    <source>
        <dbReference type="ARBA" id="ARBA00022723"/>
    </source>
</evidence>
<comment type="cofactor">
    <cofactor evidence="11">
        <name>heme c</name>
        <dbReference type="ChEBI" id="CHEBI:61717"/>
    </cofactor>
    <text evidence="11">Binds 1 heme c group per subunit.</text>
</comment>
<dbReference type="Pfam" id="PF13442">
    <property type="entry name" value="Cytochrome_CBB3"/>
    <property type="match status" value="1"/>
</dbReference>
<feature type="binding site" evidence="11">
    <location>
        <position position="362"/>
    </location>
    <ligand>
        <name>pyrroloquinoline quinone</name>
        <dbReference type="ChEBI" id="CHEBI:58442"/>
    </ligand>
</feature>
<feature type="binding site" description="axial binding residue" evidence="12">
    <location>
        <position position="638"/>
    </location>
    <ligand>
        <name>heme c</name>
        <dbReference type="ChEBI" id="CHEBI:61717"/>
    </ligand>
    <ligandPart>
        <name>Fe</name>
        <dbReference type="ChEBI" id="CHEBI:18248"/>
    </ligandPart>
</feature>
<comment type="similarity">
    <text evidence="1">Belongs to the bacterial PQQ dehydrogenase family.</text>
</comment>
<feature type="binding site" evidence="11">
    <location>
        <position position="571"/>
    </location>
    <ligand>
        <name>pyrroloquinoline quinone</name>
        <dbReference type="ChEBI" id="CHEBI:58442"/>
    </ligand>
</feature>
<evidence type="ECO:0000256" key="9">
    <source>
        <dbReference type="ARBA" id="ARBA00023157"/>
    </source>
</evidence>
<feature type="binding site" evidence="11">
    <location>
        <position position="148"/>
    </location>
    <ligand>
        <name>pyrroloquinoline quinone</name>
        <dbReference type="ChEBI" id="CHEBI:58442"/>
    </ligand>
</feature>
<feature type="binding site" evidence="11">
    <location>
        <begin position="210"/>
        <end position="211"/>
    </location>
    <ligand>
        <name>pyrroloquinoline quinone</name>
        <dbReference type="ChEBI" id="CHEBI:58442"/>
    </ligand>
</feature>
<name>A0A1I2KNT4_9GAMM</name>
<evidence type="ECO:0000256" key="1">
    <source>
        <dbReference type="ARBA" id="ARBA00008156"/>
    </source>
</evidence>
<evidence type="ECO:0000313" key="17">
    <source>
        <dbReference type="Proteomes" id="UP000199771"/>
    </source>
</evidence>
<feature type="binding site" evidence="11">
    <location>
        <begin position="421"/>
        <end position="422"/>
    </location>
    <ligand>
        <name>pyrroloquinoline quinone</name>
        <dbReference type="ChEBI" id="CHEBI:58442"/>
    </ligand>
</feature>
<comment type="cofactor">
    <cofactor evidence="12">
        <name>Ca(2+)</name>
        <dbReference type="ChEBI" id="CHEBI:29108"/>
    </cofactor>
    <text evidence="12">Binds 1 Ca(2+) ion per subunit.</text>
</comment>
<dbReference type="NCBIfam" id="TIGR03075">
    <property type="entry name" value="PQQ_enz_alc_DH"/>
    <property type="match status" value="1"/>
</dbReference>
<feature type="signal peptide" evidence="14">
    <location>
        <begin position="1"/>
        <end position="21"/>
    </location>
</feature>
<evidence type="ECO:0000256" key="10">
    <source>
        <dbReference type="PIRSR" id="PIRSR617512-1"/>
    </source>
</evidence>
<keyword evidence="6 11" id="KW-0634">PQQ</keyword>
<dbReference type="GO" id="GO:0009055">
    <property type="term" value="F:electron transfer activity"/>
    <property type="evidence" value="ECO:0007669"/>
    <property type="project" value="InterPro"/>
</dbReference>
<dbReference type="SUPFAM" id="SSF50998">
    <property type="entry name" value="Quinoprotein alcohol dehydrogenase-like"/>
    <property type="match status" value="1"/>
</dbReference>